<keyword evidence="1" id="KW-0812">Transmembrane</keyword>
<name>A0A1F6VQ73_9BACT</name>
<dbReference type="Proteomes" id="UP000177112">
    <property type="component" value="Unassembled WGS sequence"/>
</dbReference>
<feature type="transmembrane region" description="Helical" evidence="1">
    <location>
        <begin position="93"/>
        <end position="112"/>
    </location>
</feature>
<dbReference type="EMBL" id="MFTY01000006">
    <property type="protein sequence ID" value="OGI71585.1"/>
    <property type="molecule type" value="Genomic_DNA"/>
</dbReference>
<evidence type="ECO:0000313" key="2">
    <source>
        <dbReference type="EMBL" id="OGI71585.1"/>
    </source>
</evidence>
<protein>
    <submittedName>
        <fullName evidence="2">Uncharacterized protein</fullName>
    </submittedName>
</protein>
<sequence>MINQQLVDFIKQQLQAGLTKEKISSELLANGWNSQDVEEGFNTVTVSASTLPPAPTPVSNFSPININPVSFTQSEPQSQPTSVKIKSIFSKSIFLFALILFLLVGGISTYYFKDEIIKLPVIKDFFPNITALQDVPVQTVDTQTVTQTEQPDNINQNSSLSIYNDPNGLYSFSYPKEAEIEYNSSGIPSVYMRIRQWDSYPIIYILPDINDTMFSSIFTDKNKYTKSSFGSISTYPSYKYTDLSKDPSDVYSVTYVIDLGSYNNTKLSILFNLLSDTYILKEAEKIEEIVKSLVINKNNIVSMTNTLLVKLNAMQKMQKELGDNGIKDDLNNIRVSAEVYYNKSNSYAGFCASSDYENAKKGFTQPVTLSCKDSVTAFASSVVLSTGYWCVDNLGYSGTSKSLNTGPTCIK</sequence>
<evidence type="ECO:0000313" key="3">
    <source>
        <dbReference type="Proteomes" id="UP000177112"/>
    </source>
</evidence>
<reference evidence="2 3" key="1">
    <citation type="journal article" date="2016" name="Nat. Commun.">
        <title>Thousands of microbial genomes shed light on interconnected biogeochemical processes in an aquifer system.</title>
        <authorList>
            <person name="Anantharaman K."/>
            <person name="Brown C.T."/>
            <person name="Hug L.A."/>
            <person name="Sharon I."/>
            <person name="Castelle C.J."/>
            <person name="Probst A.J."/>
            <person name="Thomas B.C."/>
            <person name="Singh A."/>
            <person name="Wilkins M.J."/>
            <person name="Karaoz U."/>
            <person name="Brodie E.L."/>
            <person name="Williams K.H."/>
            <person name="Hubbard S.S."/>
            <person name="Banfield J.F."/>
        </authorList>
    </citation>
    <scope>NUCLEOTIDE SEQUENCE [LARGE SCALE GENOMIC DNA]</scope>
</reference>
<proteinExistence type="predicted"/>
<dbReference type="STRING" id="1801748.A3B84_02120"/>
<evidence type="ECO:0000256" key="1">
    <source>
        <dbReference type="SAM" id="Phobius"/>
    </source>
</evidence>
<gene>
    <name evidence="2" type="ORF">A3B84_02120</name>
</gene>
<accession>A0A1F6VQ73</accession>
<dbReference type="AlphaFoldDB" id="A0A1F6VQ73"/>
<comment type="caution">
    <text evidence="2">The sequence shown here is derived from an EMBL/GenBank/DDBJ whole genome shotgun (WGS) entry which is preliminary data.</text>
</comment>
<keyword evidence="1" id="KW-1133">Transmembrane helix</keyword>
<keyword evidence="1" id="KW-0472">Membrane</keyword>
<organism evidence="2 3">
    <name type="scientific">Candidatus Nomurabacteria bacterium RIFCSPHIGHO2_02_FULL_35_13</name>
    <dbReference type="NCBI Taxonomy" id="1801748"/>
    <lineage>
        <taxon>Bacteria</taxon>
        <taxon>Candidatus Nomuraibacteriota</taxon>
    </lineage>
</organism>